<keyword evidence="11" id="KW-0812">Transmembrane</keyword>
<keyword evidence="7" id="KW-1015">Disulfide bond</keyword>
<evidence type="ECO:0000256" key="3">
    <source>
        <dbReference type="ARBA" id="ARBA00022473"/>
    </source>
</evidence>
<keyword evidence="5" id="KW-0272">Extracellular matrix</keyword>
<dbReference type="STRING" id="400727.A0A2T7NTE3"/>
<comment type="similarity">
    <text evidence="2 10">Belongs to the Wnt family.</text>
</comment>
<dbReference type="EMBL" id="PZQS01000009">
    <property type="protein sequence ID" value="PVD24439.1"/>
    <property type="molecule type" value="Genomic_DNA"/>
</dbReference>
<keyword evidence="11" id="KW-1133">Transmembrane helix</keyword>
<dbReference type="GO" id="GO:0005125">
    <property type="term" value="F:cytokine activity"/>
    <property type="evidence" value="ECO:0007669"/>
    <property type="project" value="TreeGrafter"/>
</dbReference>
<feature type="transmembrane region" description="Helical" evidence="11">
    <location>
        <begin position="7"/>
        <end position="33"/>
    </location>
</feature>
<keyword evidence="13" id="KW-1185">Reference proteome</keyword>
<evidence type="ECO:0000256" key="2">
    <source>
        <dbReference type="ARBA" id="ARBA00005683"/>
    </source>
</evidence>
<accession>A0A2T7NTE3</accession>
<evidence type="ECO:0000256" key="5">
    <source>
        <dbReference type="ARBA" id="ARBA00022530"/>
    </source>
</evidence>
<keyword evidence="3 10" id="KW-0217">Developmental protein</keyword>
<evidence type="ECO:0000256" key="11">
    <source>
        <dbReference type="SAM" id="Phobius"/>
    </source>
</evidence>
<proteinExistence type="inferred from homology"/>
<comment type="subcellular location">
    <subcellularLocation>
        <location evidence="1 10">Secreted</location>
        <location evidence="1 10">Extracellular space</location>
        <location evidence="1 10">Extracellular matrix</location>
    </subcellularLocation>
</comment>
<evidence type="ECO:0000256" key="7">
    <source>
        <dbReference type="ARBA" id="ARBA00023157"/>
    </source>
</evidence>
<dbReference type="PANTHER" id="PTHR12027:SF112">
    <property type="entry name" value="PROTEIN WNT-2"/>
    <property type="match status" value="1"/>
</dbReference>
<dbReference type="OrthoDB" id="5945655at2759"/>
<evidence type="ECO:0000256" key="10">
    <source>
        <dbReference type="RuleBase" id="RU003500"/>
    </source>
</evidence>
<dbReference type="PANTHER" id="PTHR12027">
    <property type="entry name" value="WNT RELATED"/>
    <property type="match status" value="1"/>
</dbReference>
<keyword evidence="9" id="KW-0449">Lipoprotein</keyword>
<dbReference type="Proteomes" id="UP000245119">
    <property type="component" value="Linkage Group LG9"/>
</dbReference>
<evidence type="ECO:0000256" key="8">
    <source>
        <dbReference type="ARBA" id="ARBA00023180"/>
    </source>
</evidence>
<evidence type="ECO:0000256" key="6">
    <source>
        <dbReference type="ARBA" id="ARBA00022687"/>
    </source>
</evidence>
<comment type="caution">
    <text evidence="12">The sequence shown here is derived from an EMBL/GenBank/DDBJ whole genome shotgun (WGS) entry which is preliminary data.</text>
</comment>
<reference evidence="12 13" key="1">
    <citation type="submission" date="2018-04" db="EMBL/GenBank/DDBJ databases">
        <title>The genome of golden apple snail Pomacea canaliculata provides insight into stress tolerance and invasive adaptation.</title>
        <authorList>
            <person name="Liu C."/>
            <person name="Liu B."/>
            <person name="Ren Y."/>
            <person name="Zhang Y."/>
            <person name="Wang H."/>
            <person name="Li S."/>
            <person name="Jiang F."/>
            <person name="Yin L."/>
            <person name="Zhang G."/>
            <person name="Qian W."/>
            <person name="Fan W."/>
        </authorList>
    </citation>
    <scope>NUCLEOTIDE SEQUENCE [LARGE SCALE GENOMIC DNA]</scope>
    <source>
        <strain evidence="12">SZHN2017</strain>
        <tissue evidence="12">Muscle</tissue>
    </source>
</reference>
<dbReference type="GO" id="GO:0030182">
    <property type="term" value="P:neuron differentiation"/>
    <property type="evidence" value="ECO:0007669"/>
    <property type="project" value="TreeGrafter"/>
</dbReference>
<keyword evidence="11" id="KW-0472">Membrane</keyword>
<sequence length="164" mass="17617">MKRKDYTCIVVVVGVGVGVGGGVGVMVVVGGWVCGRGVSTPGWDASKEAALIYALSSAGVTYTITQSCSRGNLTQCGCDRDKRDGRLAPEGWKWGGCSADIKFGLKLARNKLTRTAHECEEAWAEVMHLCVREGERKRSKSRGNGYITTRPYSHPANGATRMFA</sequence>
<keyword evidence="6 10" id="KW-0879">Wnt signaling pathway</keyword>
<protein>
    <recommendedName>
        <fullName evidence="10">Protein Wnt</fullName>
    </recommendedName>
</protein>
<dbReference type="PRINTS" id="PR01349">
    <property type="entry name" value="WNTPROTEIN"/>
</dbReference>
<name>A0A2T7NTE3_POMCA</name>
<dbReference type="GO" id="GO:0060070">
    <property type="term" value="P:canonical Wnt signaling pathway"/>
    <property type="evidence" value="ECO:0007669"/>
    <property type="project" value="TreeGrafter"/>
</dbReference>
<dbReference type="GO" id="GO:0005109">
    <property type="term" value="F:frizzled binding"/>
    <property type="evidence" value="ECO:0007669"/>
    <property type="project" value="TreeGrafter"/>
</dbReference>
<evidence type="ECO:0000256" key="1">
    <source>
        <dbReference type="ARBA" id="ARBA00004498"/>
    </source>
</evidence>
<evidence type="ECO:0000256" key="4">
    <source>
        <dbReference type="ARBA" id="ARBA00022525"/>
    </source>
</evidence>
<dbReference type="Pfam" id="PF00110">
    <property type="entry name" value="wnt"/>
    <property type="match status" value="1"/>
</dbReference>
<dbReference type="SMART" id="SM00097">
    <property type="entry name" value="WNT1"/>
    <property type="match status" value="1"/>
</dbReference>
<dbReference type="GO" id="GO:0045165">
    <property type="term" value="P:cell fate commitment"/>
    <property type="evidence" value="ECO:0007669"/>
    <property type="project" value="TreeGrafter"/>
</dbReference>
<evidence type="ECO:0000313" key="12">
    <source>
        <dbReference type="EMBL" id="PVD24439.1"/>
    </source>
</evidence>
<dbReference type="GO" id="GO:0005615">
    <property type="term" value="C:extracellular space"/>
    <property type="evidence" value="ECO:0007669"/>
    <property type="project" value="TreeGrafter"/>
</dbReference>
<gene>
    <name evidence="12" type="ORF">C0Q70_14922</name>
</gene>
<dbReference type="AlphaFoldDB" id="A0A2T7NTE3"/>
<keyword evidence="4" id="KW-0964">Secreted</keyword>
<organism evidence="12 13">
    <name type="scientific">Pomacea canaliculata</name>
    <name type="common">Golden apple snail</name>
    <dbReference type="NCBI Taxonomy" id="400727"/>
    <lineage>
        <taxon>Eukaryota</taxon>
        <taxon>Metazoa</taxon>
        <taxon>Spiralia</taxon>
        <taxon>Lophotrochozoa</taxon>
        <taxon>Mollusca</taxon>
        <taxon>Gastropoda</taxon>
        <taxon>Caenogastropoda</taxon>
        <taxon>Architaenioglossa</taxon>
        <taxon>Ampullarioidea</taxon>
        <taxon>Ampullariidae</taxon>
        <taxon>Pomacea</taxon>
    </lineage>
</organism>
<keyword evidence="8" id="KW-0325">Glycoprotein</keyword>
<dbReference type="InterPro" id="IPR005817">
    <property type="entry name" value="Wnt"/>
</dbReference>
<evidence type="ECO:0000256" key="9">
    <source>
        <dbReference type="ARBA" id="ARBA00023288"/>
    </source>
</evidence>
<comment type="function">
    <text evidence="10">Ligand for members of the frizzled family of seven transmembrane receptors.</text>
</comment>
<evidence type="ECO:0000313" key="13">
    <source>
        <dbReference type="Proteomes" id="UP000245119"/>
    </source>
</evidence>